<evidence type="ECO:0000313" key="9">
    <source>
        <dbReference type="Proteomes" id="UP001500655"/>
    </source>
</evidence>
<evidence type="ECO:0000256" key="6">
    <source>
        <dbReference type="HAMAP-Rule" id="MF_00265"/>
    </source>
</evidence>
<evidence type="ECO:0000313" key="8">
    <source>
        <dbReference type="EMBL" id="GAA1760838.1"/>
    </source>
</evidence>
<dbReference type="Pfam" id="PF01850">
    <property type="entry name" value="PIN"/>
    <property type="match status" value="1"/>
</dbReference>
<keyword evidence="6" id="KW-0800">Toxin</keyword>
<accession>A0ABP4WVS6</accession>
<proteinExistence type="inferred from homology"/>
<keyword evidence="1 6" id="KW-1277">Toxin-antitoxin system</keyword>
<organism evidence="8 9">
    <name type="scientific">Luedemannella helvata</name>
    <dbReference type="NCBI Taxonomy" id="349315"/>
    <lineage>
        <taxon>Bacteria</taxon>
        <taxon>Bacillati</taxon>
        <taxon>Actinomycetota</taxon>
        <taxon>Actinomycetes</taxon>
        <taxon>Micromonosporales</taxon>
        <taxon>Micromonosporaceae</taxon>
        <taxon>Luedemannella</taxon>
    </lineage>
</organism>
<keyword evidence="3 6" id="KW-0479">Metal-binding</keyword>
<keyword evidence="5 6" id="KW-0460">Magnesium</keyword>
<dbReference type="Gene3D" id="3.40.50.1010">
    <property type="entry name" value="5'-nuclease"/>
    <property type="match status" value="1"/>
</dbReference>
<evidence type="ECO:0000256" key="1">
    <source>
        <dbReference type="ARBA" id="ARBA00022649"/>
    </source>
</evidence>
<dbReference type="InterPro" id="IPR029060">
    <property type="entry name" value="PIN-like_dom_sf"/>
</dbReference>
<comment type="caution">
    <text evidence="8">The sequence shown here is derived from an EMBL/GenBank/DDBJ whole genome shotgun (WGS) entry which is preliminary data.</text>
</comment>
<dbReference type="InterPro" id="IPR022907">
    <property type="entry name" value="VapC_family"/>
</dbReference>
<evidence type="ECO:0000256" key="5">
    <source>
        <dbReference type="ARBA" id="ARBA00022842"/>
    </source>
</evidence>
<keyword evidence="4 6" id="KW-0378">Hydrolase</keyword>
<dbReference type="EMBL" id="BAAALS010000016">
    <property type="protein sequence ID" value="GAA1760838.1"/>
    <property type="molecule type" value="Genomic_DNA"/>
</dbReference>
<feature type="domain" description="PIN" evidence="7">
    <location>
        <begin position="1"/>
        <end position="125"/>
    </location>
</feature>
<dbReference type="CDD" id="cd09871">
    <property type="entry name" value="PIN_MtVapC28-VapC30-like"/>
    <property type="match status" value="1"/>
</dbReference>
<evidence type="ECO:0000256" key="4">
    <source>
        <dbReference type="ARBA" id="ARBA00022801"/>
    </source>
</evidence>
<feature type="binding site" evidence="6">
    <location>
        <position position="100"/>
    </location>
    <ligand>
        <name>Mg(2+)</name>
        <dbReference type="ChEBI" id="CHEBI:18420"/>
    </ligand>
</feature>
<dbReference type="Proteomes" id="UP001500655">
    <property type="component" value="Unassembled WGS sequence"/>
</dbReference>
<gene>
    <name evidence="6" type="primary">vapC</name>
    <name evidence="8" type="ORF">GCM10009681_35060</name>
</gene>
<name>A0ABP4WVS6_9ACTN</name>
<dbReference type="SUPFAM" id="SSF88723">
    <property type="entry name" value="PIN domain-like"/>
    <property type="match status" value="1"/>
</dbReference>
<comment type="similarity">
    <text evidence="6">Belongs to the PINc/VapC protein family.</text>
</comment>
<keyword evidence="9" id="KW-1185">Reference proteome</keyword>
<evidence type="ECO:0000259" key="7">
    <source>
        <dbReference type="Pfam" id="PF01850"/>
    </source>
</evidence>
<evidence type="ECO:0000256" key="2">
    <source>
        <dbReference type="ARBA" id="ARBA00022722"/>
    </source>
</evidence>
<dbReference type="InterPro" id="IPR002716">
    <property type="entry name" value="PIN_dom"/>
</dbReference>
<evidence type="ECO:0000256" key="3">
    <source>
        <dbReference type="ARBA" id="ARBA00022723"/>
    </source>
</evidence>
<comment type="cofactor">
    <cofactor evidence="6">
        <name>Mg(2+)</name>
        <dbReference type="ChEBI" id="CHEBI:18420"/>
    </cofactor>
</comment>
<reference evidence="9" key="1">
    <citation type="journal article" date="2019" name="Int. J. Syst. Evol. Microbiol.">
        <title>The Global Catalogue of Microorganisms (GCM) 10K type strain sequencing project: providing services to taxonomists for standard genome sequencing and annotation.</title>
        <authorList>
            <consortium name="The Broad Institute Genomics Platform"/>
            <consortium name="The Broad Institute Genome Sequencing Center for Infectious Disease"/>
            <person name="Wu L."/>
            <person name="Ma J."/>
        </authorList>
    </citation>
    <scope>NUCLEOTIDE SEQUENCE [LARGE SCALE GENOMIC DNA]</scope>
    <source>
        <strain evidence="9">JCM 13249</strain>
    </source>
</reference>
<keyword evidence="2 6" id="KW-0540">Nuclease</keyword>
<dbReference type="EC" id="3.1.-.-" evidence="6"/>
<dbReference type="RefSeq" id="WP_344082865.1">
    <property type="nucleotide sequence ID" value="NZ_BAAALS010000016.1"/>
</dbReference>
<comment type="function">
    <text evidence="6">Toxic component of a toxin-antitoxin (TA) system. An RNase.</text>
</comment>
<sequence>MIVDSSALCAILLREPGWESLLEHVVMSGSDARVGAPTLTETGIVLSARLGPQGKTLLARFVQESRLQAVPFTDEHWSVATDAFLRFGKGRHPASLNFGDCLTYAVARLAAEPLLCVGDDFARTDLAVIAA</sequence>
<feature type="binding site" evidence="6">
    <location>
        <position position="4"/>
    </location>
    <ligand>
        <name>Mg(2+)</name>
        <dbReference type="ChEBI" id="CHEBI:18420"/>
    </ligand>
</feature>
<dbReference type="HAMAP" id="MF_00265">
    <property type="entry name" value="VapC_Nob1"/>
    <property type="match status" value="1"/>
</dbReference>
<protein>
    <recommendedName>
        <fullName evidence="6">Ribonuclease VapC</fullName>
        <shortName evidence="6">RNase VapC</shortName>
        <ecNumber evidence="6">3.1.-.-</ecNumber>
    </recommendedName>
    <alternativeName>
        <fullName evidence="6">Toxin VapC</fullName>
    </alternativeName>
</protein>